<keyword evidence="10" id="KW-1185">Reference proteome</keyword>
<feature type="region of interest" description="Disordered" evidence="5">
    <location>
        <begin position="227"/>
        <end position="253"/>
    </location>
</feature>
<feature type="region of interest" description="Disordered" evidence="5">
    <location>
        <begin position="127"/>
        <end position="213"/>
    </location>
</feature>
<evidence type="ECO:0000256" key="3">
    <source>
        <dbReference type="ARBA" id="ARBA00022833"/>
    </source>
</evidence>
<dbReference type="PANTHER" id="PTHR21319">
    <property type="entry name" value="RING FINGER AND CHY ZINC FINGER DOMAIN-CONTAINING PROTEIN 1"/>
    <property type="match status" value="1"/>
</dbReference>
<proteinExistence type="predicted"/>
<gene>
    <name evidence="9" type="ORF">AJ80_08312</name>
</gene>
<evidence type="ECO:0000256" key="4">
    <source>
        <dbReference type="PROSITE-ProRule" id="PRU00601"/>
    </source>
</evidence>
<keyword evidence="1" id="KW-0479">Metal-binding</keyword>
<evidence type="ECO:0000256" key="2">
    <source>
        <dbReference type="ARBA" id="ARBA00022771"/>
    </source>
</evidence>
<dbReference type="Proteomes" id="UP000224634">
    <property type="component" value="Unassembled WGS sequence"/>
</dbReference>
<name>A0A2B7X9R4_POLH7</name>
<dbReference type="PANTHER" id="PTHR21319:SF0">
    <property type="entry name" value="AND RING FINGER DOMAIN PROTEIN, PUTATIVE (AFU_ORTHOLOGUE AFUA_1G08900)-RELATED"/>
    <property type="match status" value="1"/>
</dbReference>
<evidence type="ECO:0000256" key="1">
    <source>
        <dbReference type="ARBA" id="ARBA00022723"/>
    </source>
</evidence>
<dbReference type="GO" id="GO:0006511">
    <property type="term" value="P:ubiquitin-dependent protein catabolic process"/>
    <property type="evidence" value="ECO:0007669"/>
    <property type="project" value="TreeGrafter"/>
</dbReference>
<dbReference type="InterPro" id="IPR039512">
    <property type="entry name" value="RCHY1_zinc-ribbon"/>
</dbReference>
<dbReference type="GO" id="GO:0008270">
    <property type="term" value="F:zinc ion binding"/>
    <property type="evidence" value="ECO:0007669"/>
    <property type="project" value="UniProtKB-KW"/>
</dbReference>
<dbReference type="PROSITE" id="PS51270">
    <property type="entry name" value="ZF_CTCHY"/>
    <property type="match status" value="1"/>
</dbReference>
<dbReference type="SUPFAM" id="SSF57850">
    <property type="entry name" value="RING/U-box"/>
    <property type="match status" value="1"/>
</dbReference>
<evidence type="ECO:0000313" key="9">
    <source>
        <dbReference type="EMBL" id="PGH05620.1"/>
    </source>
</evidence>
<evidence type="ECO:0000259" key="7">
    <source>
        <dbReference type="PROSITE" id="PS51266"/>
    </source>
</evidence>
<dbReference type="SUPFAM" id="SSF161245">
    <property type="entry name" value="Zinc hairpin stack"/>
    <property type="match status" value="1"/>
</dbReference>
<dbReference type="EMBL" id="PDNA01000186">
    <property type="protein sequence ID" value="PGH05620.1"/>
    <property type="molecule type" value="Genomic_DNA"/>
</dbReference>
<dbReference type="Pfam" id="PF14599">
    <property type="entry name" value="zinc_ribbon_6"/>
    <property type="match status" value="1"/>
</dbReference>
<feature type="compositionally biased region" description="Polar residues" evidence="5">
    <location>
        <begin position="709"/>
        <end position="726"/>
    </location>
</feature>
<evidence type="ECO:0000259" key="8">
    <source>
        <dbReference type="PROSITE" id="PS51270"/>
    </source>
</evidence>
<protein>
    <submittedName>
        <fullName evidence="9">Uncharacterized protein</fullName>
    </submittedName>
</protein>
<dbReference type="SMART" id="SM00184">
    <property type="entry name" value="RING"/>
    <property type="match status" value="1"/>
</dbReference>
<evidence type="ECO:0000259" key="6">
    <source>
        <dbReference type="PROSITE" id="PS50089"/>
    </source>
</evidence>
<feature type="compositionally biased region" description="Polar residues" evidence="5">
    <location>
        <begin position="127"/>
        <end position="148"/>
    </location>
</feature>
<dbReference type="GO" id="GO:0005634">
    <property type="term" value="C:nucleus"/>
    <property type="evidence" value="ECO:0007669"/>
    <property type="project" value="TreeGrafter"/>
</dbReference>
<dbReference type="Pfam" id="PF13639">
    <property type="entry name" value="zf-RING_2"/>
    <property type="match status" value="1"/>
</dbReference>
<dbReference type="GO" id="GO:0016567">
    <property type="term" value="P:protein ubiquitination"/>
    <property type="evidence" value="ECO:0007669"/>
    <property type="project" value="TreeGrafter"/>
</dbReference>
<dbReference type="STRING" id="1447883.A0A2B7X9R4"/>
<dbReference type="Gene3D" id="3.30.40.10">
    <property type="entry name" value="Zinc/RING finger domain, C3HC4 (zinc finger)"/>
    <property type="match status" value="1"/>
</dbReference>
<accession>A0A2B7X9R4</accession>
<reference evidence="9 10" key="1">
    <citation type="submission" date="2017-10" db="EMBL/GenBank/DDBJ databases">
        <title>Comparative genomics in systemic dimorphic fungi from Ajellomycetaceae.</title>
        <authorList>
            <person name="Munoz J.F."/>
            <person name="Mcewen J.G."/>
            <person name="Clay O.K."/>
            <person name="Cuomo C.A."/>
        </authorList>
    </citation>
    <scope>NUCLEOTIDE SEQUENCE [LARGE SCALE GENOMIC DNA]</scope>
    <source>
        <strain evidence="9 10">UAMH7299</strain>
    </source>
</reference>
<dbReference type="PROSITE" id="PS50089">
    <property type="entry name" value="ZF_RING_2"/>
    <property type="match status" value="1"/>
</dbReference>
<sequence>MTLTVSALETQFRRRAILLAYRHLYRTGLRTIRFARPARYVLRGILRSAFRSGSPEGFEPQRIVNTLQFLQRASEATTTEHKIVKTIIHVRFWQQPQMRKEKKLGYLSSFLVEPVFRQARRLQESLSDIANQPNQEPTETETPSSIAPTGSEDGVADNITEGGDVLGGERKSITNSIPSISELSLSPSPFRDDNRPRPRGLTSTDDSGRLTLGQHISFPVAGIERQYEGARPSSPANHTPHRSPREQLGVLPADDGMSSLRKKIHGIRDTKTSNDEKARLIHDLMTESYNASVRHIHSPQTLQCLSPASLRNHERPTTPISLHSRQSIDQFSSTPASIASASSSDSPYFLNAEDLEPTYVAGHGSVSQSYTPDVLSLDGELESNGTTEDNGQLKLGCQHYKRNVKLQCFTCKRWYTCRFCHDTAEDHTLVRRATENMLCMLCKTPQPASQWCRVCGTQAACYYCSVCKLWNDDPQKSIYHCHDCGICRIGQGLGKDFFHCKTCSVCMPVSIETTHRCIERSTQCDCPICGDYMFTSPETVIFMRCGHSIHQKCFSEHSKTSYRCPICNKTVANMESNFRTLDHAIEGQPMPPEFTDTRALIYCNDCCAKTVVKYHWLGLKCDVCESYNTSQVRLVSNSRDDSRDDEAEVALDDPSLISRSVPADESAMGFAAISSRSGASRRSFSALPRSFRSPSPIIGNYFGLHSRETTAGSSSTRPRGGNSTENNDNDDLDFWGSKKSRPRFKIFSDGANENDSDSDMVAVEDSDTADDGDSEDEDEEEDGEANDADDDDDDFDGIDIFGHR</sequence>
<dbReference type="Gene3D" id="2.20.28.10">
    <property type="match status" value="1"/>
</dbReference>
<dbReference type="InterPro" id="IPR017921">
    <property type="entry name" value="Znf_CTCHY"/>
</dbReference>
<dbReference type="CDD" id="cd16464">
    <property type="entry name" value="RING-H2_Pirh2-like"/>
    <property type="match status" value="1"/>
</dbReference>
<feature type="compositionally biased region" description="Low complexity" evidence="5">
    <location>
        <begin position="176"/>
        <end position="189"/>
    </location>
</feature>
<dbReference type="InterPro" id="IPR008913">
    <property type="entry name" value="Znf_CHY"/>
</dbReference>
<dbReference type="InterPro" id="IPR037275">
    <property type="entry name" value="Znf_CTCHY_sf"/>
</dbReference>
<evidence type="ECO:0000313" key="10">
    <source>
        <dbReference type="Proteomes" id="UP000224634"/>
    </source>
</evidence>
<feature type="compositionally biased region" description="Acidic residues" evidence="5">
    <location>
        <begin position="752"/>
        <end position="797"/>
    </location>
</feature>
<dbReference type="InterPro" id="IPR013083">
    <property type="entry name" value="Znf_RING/FYVE/PHD"/>
</dbReference>
<dbReference type="AlphaFoldDB" id="A0A2B7X9R4"/>
<feature type="region of interest" description="Disordered" evidence="5">
    <location>
        <begin position="636"/>
        <end position="656"/>
    </location>
</feature>
<feature type="region of interest" description="Disordered" evidence="5">
    <location>
        <begin position="708"/>
        <end position="804"/>
    </location>
</feature>
<feature type="domain" description="CHY-type" evidence="7">
    <location>
        <begin position="390"/>
        <end position="457"/>
    </location>
</feature>
<dbReference type="OrthoDB" id="4392610at2759"/>
<keyword evidence="3" id="KW-0862">Zinc</keyword>
<organism evidence="9 10">
    <name type="scientific">Polytolypa hystricis (strain UAMH7299)</name>
    <dbReference type="NCBI Taxonomy" id="1447883"/>
    <lineage>
        <taxon>Eukaryota</taxon>
        <taxon>Fungi</taxon>
        <taxon>Dikarya</taxon>
        <taxon>Ascomycota</taxon>
        <taxon>Pezizomycotina</taxon>
        <taxon>Eurotiomycetes</taxon>
        <taxon>Eurotiomycetidae</taxon>
        <taxon>Onygenales</taxon>
        <taxon>Onygenales incertae sedis</taxon>
        <taxon>Polytolypa</taxon>
    </lineage>
</organism>
<dbReference type="SUPFAM" id="SSF161219">
    <property type="entry name" value="CHY zinc finger-like"/>
    <property type="match status" value="1"/>
</dbReference>
<dbReference type="InterPro" id="IPR037274">
    <property type="entry name" value="Znf_CHY_sf"/>
</dbReference>
<evidence type="ECO:0000256" key="5">
    <source>
        <dbReference type="SAM" id="MobiDB-lite"/>
    </source>
</evidence>
<feature type="domain" description="CTCHY-type" evidence="8">
    <location>
        <begin position="459"/>
        <end position="525"/>
    </location>
</feature>
<dbReference type="PROSITE" id="PS51266">
    <property type="entry name" value="ZF_CHY"/>
    <property type="match status" value="1"/>
</dbReference>
<feature type="domain" description="RING-type" evidence="6">
    <location>
        <begin position="526"/>
        <end position="568"/>
    </location>
</feature>
<keyword evidence="2 4" id="KW-0863">Zinc-finger</keyword>
<dbReference type="Pfam" id="PF05495">
    <property type="entry name" value="zf-CHY"/>
    <property type="match status" value="1"/>
</dbReference>
<comment type="caution">
    <text evidence="9">The sequence shown here is derived from an EMBL/GenBank/DDBJ whole genome shotgun (WGS) entry which is preliminary data.</text>
</comment>
<dbReference type="GO" id="GO:0061630">
    <property type="term" value="F:ubiquitin protein ligase activity"/>
    <property type="evidence" value="ECO:0007669"/>
    <property type="project" value="TreeGrafter"/>
</dbReference>
<dbReference type="InterPro" id="IPR001841">
    <property type="entry name" value="Znf_RING"/>
</dbReference>